<evidence type="ECO:0000313" key="2">
    <source>
        <dbReference type="EMBL" id="MBF8179801.1"/>
    </source>
</evidence>
<feature type="transmembrane region" description="Helical" evidence="1">
    <location>
        <begin position="14"/>
        <end position="35"/>
    </location>
</feature>
<proteinExistence type="predicted"/>
<keyword evidence="1" id="KW-0472">Membrane</keyword>
<keyword evidence="1" id="KW-0812">Transmembrane</keyword>
<sequence length="45" mass="4966">MEWTTITSSQTGQIALYLGGLFACWIAGLQIGLTIQKIRSMGKFM</sequence>
<dbReference type="RefSeq" id="WP_195876753.1">
    <property type="nucleotide sequence ID" value="NZ_JADOEL010000040.1"/>
</dbReference>
<keyword evidence="1" id="KW-1133">Transmembrane helix</keyword>
<gene>
    <name evidence="2" type="ORF">IXC47_19170</name>
</gene>
<protein>
    <submittedName>
        <fullName evidence="2">Uncharacterized protein</fullName>
    </submittedName>
</protein>
<name>A0ABS0EY62_9BURK</name>
<organism evidence="2 3">
    <name type="scientific">Herminiimonas contaminans</name>
    <dbReference type="NCBI Taxonomy" id="1111140"/>
    <lineage>
        <taxon>Bacteria</taxon>
        <taxon>Pseudomonadati</taxon>
        <taxon>Pseudomonadota</taxon>
        <taxon>Betaproteobacteria</taxon>
        <taxon>Burkholderiales</taxon>
        <taxon>Oxalobacteraceae</taxon>
        <taxon>Herminiimonas</taxon>
    </lineage>
</organism>
<keyword evidence="3" id="KW-1185">Reference proteome</keyword>
<comment type="caution">
    <text evidence="2">The sequence shown here is derived from an EMBL/GenBank/DDBJ whole genome shotgun (WGS) entry which is preliminary data.</text>
</comment>
<evidence type="ECO:0000313" key="3">
    <source>
        <dbReference type="Proteomes" id="UP000657372"/>
    </source>
</evidence>
<accession>A0ABS0EY62</accession>
<dbReference type="Proteomes" id="UP000657372">
    <property type="component" value="Unassembled WGS sequence"/>
</dbReference>
<evidence type="ECO:0000256" key="1">
    <source>
        <dbReference type="SAM" id="Phobius"/>
    </source>
</evidence>
<dbReference type="EMBL" id="JADOEL010000040">
    <property type="protein sequence ID" value="MBF8179801.1"/>
    <property type="molecule type" value="Genomic_DNA"/>
</dbReference>
<reference evidence="2 3" key="1">
    <citation type="submission" date="2020-11" db="EMBL/GenBank/DDBJ databases">
        <title>WGS of Herminiimonas contaminans strain Marseille-Q4544 isolated from planarians Schmidtea mediterranea.</title>
        <authorList>
            <person name="Kangale L."/>
        </authorList>
    </citation>
    <scope>NUCLEOTIDE SEQUENCE [LARGE SCALE GENOMIC DNA]</scope>
    <source>
        <strain evidence="2 3">Marseille-Q4544</strain>
    </source>
</reference>